<dbReference type="STRING" id="927083.DB32_004423"/>
<dbReference type="Pfam" id="PF13977">
    <property type="entry name" value="TetR_C_6"/>
    <property type="match status" value="1"/>
</dbReference>
<dbReference type="InterPro" id="IPR036271">
    <property type="entry name" value="Tet_transcr_reg_TetR-rel_C_sf"/>
</dbReference>
<protein>
    <submittedName>
        <fullName evidence="7">HTH-type transcriptional regulator BetI</fullName>
    </submittedName>
</protein>
<accession>A0A0F6SFN9</accession>
<gene>
    <name evidence="7" type="ORF">DB32_004423</name>
</gene>
<organism evidence="7 8">
    <name type="scientific">Sandaracinus amylolyticus</name>
    <dbReference type="NCBI Taxonomy" id="927083"/>
    <lineage>
        <taxon>Bacteria</taxon>
        <taxon>Pseudomonadati</taxon>
        <taxon>Myxococcota</taxon>
        <taxon>Polyangia</taxon>
        <taxon>Polyangiales</taxon>
        <taxon>Sandaracinaceae</taxon>
        <taxon>Sandaracinus</taxon>
    </lineage>
</organism>
<dbReference type="InterPro" id="IPR001647">
    <property type="entry name" value="HTH_TetR"/>
</dbReference>
<dbReference type="EMBL" id="CP011125">
    <property type="protein sequence ID" value="AKF07274.1"/>
    <property type="molecule type" value="Genomic_DNA"/>
</dbReference>
<dbReference type="SUPFAM" id="SSF48498">
    <property type="entry name" value="Tetracyclin repressor-like, C-terminal domain"/>
    <property type="match status" value="1"/>
</dbReference>
<dbReference type="Pfam" id="PF00440">
    <property type="entry name" value="TetR_N"/>
    <property type="match status" value="1"/>
</dbReference>
<dbReference type="RefSeq" id="WP_053234554.1">
    <property type="nucleotide sequence ID" value="NZ_CP011125.1"/>
</dbReference>
<keyword evidence="8" id="KW-1185">Reference proteome</keyword>
<dbReference type="GO" id="GO:0000976">
    <property type="term" value="F:transcription cis-regulatory region binding"/>
    <property type="evidence" value="ECO:0007669"/>
    <property type="project" value="TreeGrafter"/>
</dbReference>
<keyword evidence="1" id="KW-0678">Repressor</keyword>
<keyword evidence="2" id="KW-0805">Transcription regulation</keyword>
<evidence type="ECO:0000313" key="7">
    <source>
        <dbReference type="EMBL" id="AKF07274.1"/>
    </source>
</evidence>
<feature type="domain" description="HTH tetR-type" evidence="6">
    <location>
        <begin position="8"/>
        <end position="68"/>
    </location>
</feature>
<dbReference type="InterPro" id="IPR050109">
    <property type="entry name" value="HTH-type_TetR-like_transc_reg"/>
</dbReference>
<dbReference type="PROSITE" id="PS50977">
    <property type="entry name" value="HTH_TETR_2"/>
    <property type="match status" value="1"/>
</dbReference>
<evidence type="ECO:0000256" key="3">
    <source>
        <dbReference type="ARBA" id="ARBA00023125"/>
    </source>
</evidence>
<dbReference type="PRINTS" id="PR00455">
    <property type="entry name" value="HTHTETR"/>
</dbReference>
<dbReference type="Gene3D" id="1.10.357.10">
    <property type="entry name" value="Tetracycline Repressor, domain 2"/>
    <property type="match status" value="1"/>
</dbReference>
<evidence type="ECO:0000259" key="6">
    <source>
        <dbReference type="PROSITE" id="PS50977"/>
    </source>
</evidence>
<dbReference type="PANTHER" id="PTHR30055:SF234">
    <property type="entry name" value="HTH-TYPE TRANSCRIPTIONAL REGULATOR BETI"/>
    <property type="match status" value="1"/>
</dbReference>
<name>A0A0F6SFN9_9BACT</name>
<dbReference type="AlphaFoldDB" id="A0A0F6SFN9"/>
<dbReference type="InterPro" id="IPR039538">
    <property type="entry name" value="BetI_C"/>
</dbReference>
<feature type="DNA-binding region" description="H-T-H motif" evidence="5">
    <location>
        <begin position="31"/>
        <end position="50"/>
    </location>
</feature>
<keyword evidence="4" id="KW-0804">Transcription</keyword>
<sequence>MARPSNTSARRAEIVDALLRVLAERGWAAATTAEIARAAGMTPGLLHYHFASKQEILLALVERLTATLEARFERRAERAGDDPRARLFALLDAHVAQGDDADPAAVASWAAIAAEAGHQPEVRDVYARAIAKQLDAIDDLVSATLRAEGREVRGARRIAAGLLAAIEGSYRIAASAPGVLPEGFAAPTITRIAEGLLASQPKARR</sequence>
<dbReference type="SUPFAM" id="SSF46689">
    <property type="entry name" value="Homeodomain-like"/>
    <property type="match status" value="1"/>
</dbReference>
<proteinExistence type="predicted"/>
<reference evidence="7 8" key="1">
    <citation type="submission" date="2015-03" db="EMBL/GenBank/DDBJ databases">
        <title>Genome assembly of Sandaracinus amylolyticus DSM 53668.</title>
        <authorList>
            <person name="Sharma G."/>
            <person name="Subramanian S."/>
        </authorList>
    </citation>
    <scope>NUCLEOTIDE SEQUENCE [LARGE SCALE GENOMIC DNA]</scope>
    <source>
        <strain evidence="7 8">DSM 53668</strain>
    </source>
</reference>
<evidence type="ECO:0000256" key="1">
    <source>
        <dbReference type="ARBA" id="ARBA00022491"/>
    </source>
</evidence>
<dbReference type="OrthoDB" id="9809772at2"/>
<evidence type="ECO:0000256" key="5">
    <source>
        <dbReference type="PROSITE-ProRule" id="PRU00335"/>
    </source>
</evidence>
<dbReference type="Proteomes" id="UP000034883">
    <property type="component" value="Chromosome"/>
</dbReference>
<dbReference type="PANTHER" id="PTHR30055">
    <property type="entry name" value="HTH-TYPE TRANSCRIPTIONAL REGULATOR RUTR"/>
    <property type="match status" value="1"/>
</dbReference>
<dbReference type="InterPro" id="IPR009057">
    <property type="entry name" value="Homeodomain-like_sf"/>
</dbReference>
<keyword evidence="3 5" id="KW-0238">DNA-binding</keyword>
<dbReference type="KEGG" id="samy:DB32_004423"/>
<evidence type="ECO:0000256" key="2">
    <source>
        <dbReference type="ARBA" id="ARBA00023015"/>
    </source>
</evidence>
<evidence type="ECO:0000313" key="8">
    <source>
        <dbReference type="Proteomes" id="UP000034883"/>
    </source>
</evidence>
<evidence type="ECO:0000256" key="4">
    <source>
        <dbReference type="ARBA" id="ARBA00023163"/>
    </source>
</evidence>
<dbReference type="GO" id="GO:0003700">
    <property type="term" value="F:DNA-binding transcription factor activity"/>
    <property type="evidence" value="ECO:0007669"/>
    <property type="project" value="TreeGrafter"/>
</dbReference>